<protein>
    <submittedName>
        <fullName evidence="1">Uncharacterized protein</fullName>
    </submittedName>
</protein>
<evidence type="ECO:0000313" key="1">
    <source>
        <dbReference type="EMBL" id="JAE34327.1"/>
    </source>
</evidence>
<dbReference type="EMBL" id="GBRH01163569">
    <property type="protein sequence ID" value="JAE34327.1"/>
    <property type="molecule type" value="Transcribed_RNA"/>
</dbReference>
<name>A0A0A9HC48_ARUDO</name>
<reference evidence="1" key="1">
    <citation type="submission" date="2014-09" db="EMBL/GenBank/DDBJ databases">
        <authorList>
            <person name="Magalhaes I.L.F."/>
            <person name="Oliveira U."/>
            <person name="Santos F.R."/>
            <person name="Vidigal T.H.D.A."/>
            <person name="Brescovit A.D."/>
            <person name="Santos A.J."/>
        </authorList>
    </citation>
    <scope>NUCLEOTIDE SEQUENCE</scope>
    <source>
        <tissue evidence="1">Shoot tissue taken approximately 20 cm above the soil surface</tissue>
    </source>
</reference>
<accession>A0A0A9HC48</accession>
<organism evidence="1">
    <name type="scientific">Arundo donax</name>
    <name type="common">Giant reed</name>
    <name type="synonym">Donax arundinaceus</name>
    <dbReference type="NCBI Taxonomy" id="35708"/>
    <lineage>
        <taxon>Eukaryota</taxon>
        <taxon>Viridiplantae</taxon>
        <taxon>Streptophyta</taxon>
        <taxon>Embryophyta</taxon>
        <taxon>Tracheophyta</taxon>
        <taxon>Spermatophyta</taxon>
        <taxon>Magnoliopsida</taxon>
        <taxon>Liliopsida</taxon>
        <taxon>Poales</taxon>
        <taxon>Poaceae</taxon>
        <taxon>PACMAD clade</taxon>
        <taxon>Arundinoideae</taxon>
        <taxon>Arundineae</taxon>
        <taxon>Arundo</taxon>
    </lineage>
</organism>
<dbReference type="AlphaFoldDB" id="A0A0A9HC48"/>
<reference evidence="1" key="2">
    <citation type="journal article" date="2015" name="Data Brief">
        <title>Shoot transcriptome of the giant reed, Arundo donax.</title>
        <authorList>
            <person name="Barrero R.A."/>
            <person name="Guerrero F.D."/>
            <person name="Moolhuijzen P."/>
            <person name="Goolsby J.A."/>
            <person name="Tidwell J."/>
            <person name="Bellgard S.E."/>
            <person name="Bellgard M.I."/>
        </authorList>
    </citation>
    <scope>NUCLEOTIDE SEQUENCE</scope>
    <source>
        <tissue evidence="1">Shoot tissue taken approximately 20 cm above the soil surface</tissue>
    </source>
</reference>
<sequence>MTTSVSFSLSTPSCWQSLTMRASPCHSCMRGFVSWRKRWRSRSL</sequence>
<proteinExistence type="predicted"/>